<evidence type="ECO:0000259" key="1">
    <source>
        <dbReference type="Pfam" id="PF06985"/>
    </source>
</evidence>
<dbReference type="OrthoDB" id="2157530at2759"/>
<dbReference type="AlphaFoldDB" id="A0A9P4UHH0"/>
<dbReference type="InterPro" id="IPR010730">
    <property type="entry name" value="HET"/>
</dbReference>
<evidence type="ECO:0000313" key="3">
    <source>
        <dbReference type="Proteomes" id="UP000799764"/>
    </source>
</evidence>
<dbReference type="PANTHER" id="PTHR24148">
    <property type="entry name" value="ANKYRIN REPEAT DOMAIN-CONTAINING PROTEIN 39 HOMOLOG-RELATED"/>
    <property type="match status" value="1"/>
</dbReference>
<dbReference type="Proteomes" id="UP000799764">
    <property type="component" value="Unassembled WGS sequence"/>
</dbReference>
<proteinExistence type="predicted"/>
<dbReference type="Pfam" id="PF26639">
    <property type="entry name" value="Het-6_barrel"/>
    <property type="match status" value="1"/>
</dbReference>
<feature type="domain" description="Heterokaryon incompatibility" evidence="1">
    <location>
        <begin position="174"/>
        <end position="320"/>
    </location>
</feature>
<dbReference type="Pfam" id="PF06985">
    <property type="entry name" value="HET"/>
    <property type="match status" value="1"/>
</dbReference>
<dbReference type="InterPro" id="IPR052895">
    <property type="entry name" value="HetReg/Transcr_Mod"/>
</dbReference>
<comment type="caution">
    <text evidence="2">The sequence shown here is derived from an EMBL/GenBank/DDBJ whole genome shotgun (WGS) entry which is preliminary data.</text>
</comment>
<accession>A0A9P4UHH0</accession>
<protein>
    <submittedName>
        <fullName evidence="2">HET-domain-containing protein</fullName>
    </submittedName>
</protein>
<keyword evidence="3" id="KW-1185">Reference proteome</keyword>
<organism evidence="2 3">
    <name type="scientific">Karstenula rhodostoma CBS 690.94</name>
    <dbReference type="NCBI Taxonomy" id="1392251"/>
    <lineage>
        <taxon>Eukaryota</taxon>
        <taxon>Fungi</taxon>
        <taxon>Dikarya</taxon>
        <taxon>Ascomycota</taxon>
        <taxon>Pezizomycotina</taxon>
        <taxon>Dothideomycetes</taxon>
        <taxon>Pleosporomycetidae</taxon>
        <taxon>Pleosporales</taxon>
        <taxon>Massarineae</taxon>
        <taxon>Didymosphaeriaceae</taxon>
        <taxon>Karstenula</taxon>
    </lineage>
</organism>
<sequence length="680" mass="77061">MTRANAVWRLPLHADGTTSKFDWSYEVPGNVGPDARVVDEECSVSIRDPSLGLGFVLNSSVLPGLFQFRPWHAGGPEHCCLPRSSPRSLRLRTSDSGFCPIFLQQIPLSNPLRQTLTAKGFKNCSGRNPVPQFGIMSALLPNYTPLDQETGEIRLLHLSKKEVGDKSKDPQGKALSYAWGDPHKSEIILIDDQRVAVTQNLYEALRELQLAGQERRFWVDAVCINQTDDEERTYQVSQMRHIYERASSVAVYLGPVWEGCQDAFEFFEKSAQDADVHYTDTESPHIEVNGRTMGGSKHISSYISKFFDLAWWKRLWTVQEFVLAKTTMFHCGPYVVSEEVLLKSFRHYCFHRWSCCSAAPFATRGPSSGLLYWNGYYRLTDLQDLRLWKHEIPFPRTLASFRTRKLYDPRDKVFGLLGLAVEGLASCMRPDYTRSTEDVYRAVVIACIQSTGNLEFLRYCYGDRISGLHMPSFIPDWTAPTFKGVVFDELTRIGPSATTRRMSATELQSWREFSGVEKTVHKAIDDLTDADIAFRMTLCGGLSNYWRYGGFFPRHAILEHNWPSFNKWQAWVESDGDKSIYDTDVALFKTAYFTAVFNRRLVSTSNGHLALVPEAAKEGDVIAVLSGGSVPYALRPDQHEDENQGSSTVYEFLGDAYVHGIMDGEAWPKEASKLSHIRMK</sequence>
<dbReference type="EMBL" id="MU001493">
    <property type="protein sequence ID" value="KAF2450215.1"/>
    <property type="molecule type" value="Genomic_DNA"/>
</dbReference>
<reference evidence="2" key="1">
    <citation type="journal article" date="2020" name="Stud. Mycol.">
        <title>101 Dothideomycetes genomes: a test case for predicting lifestyles and emergence of pathogens.</title>
        <authorList>
            <person name="Haridas S."/>
            <person name="Albert R."/>
            <person name="Binder M."/>
            <person name="Bloem J."/>
            <person name="Labutti K."/>
            <person name="Salamov A."/>
            <person name="Andreopoulos B."/>
            <person name="Baker S."/>
            <person name="Barry K."/>
            <person name="Bills G."/>
            <person name="Bluhm B."/>
            <person name="Cannon C."/>
            <person name="Castanera R."/>
            <person name="Culley D."/>
            <person name="Daum C."/>
            <person name="Ezra D."/>
            <person name="Gonzalez J."/>
            <person name="Henrissat B."/>
            <person name="Kuo A."/>
            <person name="Liang C."/>
            <person name="Lipzen A."/>
            <person name="Lutzoni F."/>
            <person name="Magnuson J."/>
            <person name="Mondo S."/>
            <person name="Nolan M."/>
            <person name="Ohm R."/>
            <person name="Pangilinan J."/>
            <person name="Park H.-J."/>
            <person name="Ramirez L."/>
            <person name="Alfaro M."/>
            <person name="Sun H."/>
            <person name="Tritt A."/>
            <person name="Yoshinaga Y."/>
            <person name="Zwiers L.-H."/>
            <person name="Turgeon B."/>
            <person name="Goodwin S."/>
            <person name="Spatafora J."/>
            <person name="Crous P."/>
            <person name="Grigoriev I."/>
        </authorList>
    </citation>
    <scope>NUCLEOTIDE SEQUENCE</scope>
    <source>
        <strain evidence="2">CBS 690.94</strain>
    </source>
</reference>
<gene>
    <name evidence="2" type="ORF">P171DRAFT_502632</name>
</gene>
<name>A0A9P4UHH0_9PLEO</name>
<evidence type="ECO:0000313" key="2">
    <source>
        <dbReference type="EMBL" id="KAF2450215.1"/>
    </source>
</evidence>
<dbReference type="PANTHER" id="PTHR24148:SF73">
    <property type="entry name" value="HET DOMAIN PROTEIN (AFU_ORTHOLOGUE AFUA_8G01020)"/>
    <property type="match status" value="1"/>
</dbReference>